<evidence type="ECO:0000256" key="1">
    <source>
        <dbReference type="ARBA" id="ARBA00012528"/>
    </source>
</evidence>
<dbReference type="InterPro" id="IPR000160">
    <property type="entry name" value="GGDEF_dom"/>
</dbReference>
<dbReference type="SMART" id="SM00065">
    <property type="entry name" value="GAF"/>
    <property type="match status" value="1"/>
</dbReference>
<feature type="transmembrane region" description="Helical" evidence="4">
    <location>
        <begin position="15"/>
        <end position="37"/>
    </location>
</feature>
<dbReference type="PANTHER" id="PTHR45138:SF9">
    <property type="entry name" value="DIGUANYLATE CYCLASE DGCM-RELATED"/>
    <property type="match status" value="1"/>
</dbReference>
<dbReference type="PROSITE" id="PS50887">
    <property type="entry name" value="GGDEF"/>
    <property type="match status" value="1"/>
</dbReference>
<dbReference type="InterPro" id="IPR003018">
    <property type="entry name" value="GAF"/>
</dbReference>
<sequence>MKGAFKLRTPIAKRLVILIVSASTVFALLSVAVQLAFNFSGAVKNAEQWVDEYNQANLSAIERAVWEIDYQLLDDLLQGFVQQQYVSSVNFSTDEGMALSIGEVDLSQKFYVYSLNHQGTALGKLTVGLDLSLIKQDIKAQALVILLTNGLKTFLMSLIILLLVGRIVTGDLRRLAEAADQIFTEEQQVVQLPSKLLKRNDEIGLVASSMQQLQQRLRRGLDARLEAEQQLHQHRQVLEETVEQRTAVLNWQTEANQLLSEISLSFLNQSSSNSKALLQRATSAIGSLFPVERVVVLEFERQQAIYRDVWSIPGHLAPIEPVDLSQLNELKRRLVSVAPIVVSDVNKLKRHAPAEYKLLTQYGIKSFVGIPLSDGNKAFGLLNCVSLSYCAIWDDYQVILLSQFAAAISGLLINEKNDQAMNRLQNELLQVNERLQVLAETDELTGLVNRRPFKRELNRAVTSARRHKAQLAVLMADIDYFKAYNDHYGHVQGDEALKLVAKALTEVVKRSEDCVARVGGEEFAILVSDANKLELPKMAEQVVKEVAKLQIEHADSQVSSVLTISIGGILVEPDDVIEPTKLLELADTCLYKAKHQGRNRAVLDIDV</sequence>
<name>A0ABU7G5H4_9ALTE</name>
<dbReference type="Proteomes" id="UP001310248">
    <property type="component" value="Unassembled WGS sequence"/>
</dbReference>
<feature type="coiled-coil region" evidence="3">
    <location>
        <begin position="210"/>
        <end position="244"/>
    </location>
</feature>
<feature type="domain" description="GGDEF" evidence="5">
    <location>
        <begin position="469"/>
        <end position="606"/>
    </location>
</feature>
<organism evidence="6 7">
    <name type="scientific">Agarivorans aestuarii</name>
    <dbReference type="NCBI Taxonomy" id="1563703"/>
    <lineage>
        <taxon>Bacteria</taxon>
        <taxon>Pseudomonadati</taxon>
        <taxon>Pseudomonadota</taxon>
        <taxon>Gammaproteobacteria</taxon>
        <taxon>Alteromonadales</taxon>
        <taxon>Alteromonadaceae</taxon>
        <taxon>Agarivorans</taxon>
    </lineage>
</organism>
<feature type="coiled-coil region" evidence="3">
    <location>
        <begin position="414"/>
        <end position="441"/>
    </location>
</feature>
<dbReference type="InterPro" id="IPR029787">
    <property type="entry name" value="Nucleotide_cyclase"/>
</dbReference>
<dbReference type="SMART" id="SM00267">
    <property type="entry name" value="GGDEF"/>
    <property type="match status" value="1"/>
</dbReference>
<dbReference type="InterPro" id="IPR050469">
    <property type="entry name" value="Diguanylate_Cyclase"/>
</dbReference>
<keyword evidence="7" id="KW-1185">Reference proteome</keyword>
<dbReference type="PANTHER" id="PTHR45138">
    <property type="entry name" value="REGULATORY COMPONENTS OF SENSORY TRANSDUCTION SYSTEM"/>
    <property type="match status" value="1"/>
</dbReference>
<protein>
    <recommendedName>
        <fullName evidence="1">diguanylate cyclase</fullName>
        <ecNumber evidence="1">2.7.7.65</ecNumber>
    </recommendedName>
</protein>
<dbReference type="GO" id="GO:0052621">
    <property type="term" value="F:diguanylate cyclase activity"/>
    <property type="evidence" value="ECO:0007669"/>
    <property type="project" value="UniProtKB-EC"/>
</dbReference>
<evidence type="ECO:0000313" key="6">
    <source>
        <dbReference type="EMBL" id="MEE1674669.1"/>
    </source>
</evidence>
<dbReference type="CDD" id="cd01949">
    <property type="entry name" value="GGDEF"/>
    <property type="match status" value="1"/>
</dbReference>
<dbReference type="SUPFAM" id="SSF55781">
    <property type="entry name" value="GAF domain-like"/>
    <property type="match status" value="1"/>
</dbReference>
<comment type="caution">
    <text evidence="6">The sequence shown here is derived from an EMBL/GenBank/DDBJ whole genome shotgun (WGS) entry which is preliminary data.</text>
</comment>
<accession>A0ABU7G5H4</accession>
<keyword evidence="4" id="KW-0472">Membrane</keyword>
<proteinExistence type="predicted"/>
<dbReference type="InterPro" id="IPR029016">
    <property type="entry name" value="GAF-like_dom_sf"/>
</dbReference>
<dbReference type="EMBL" id="JAYDYW010000009">
    <property type="protein sequence ID" value="MEE1674669.1"/>
    <property type="molecule type" value="Genomic_DNA"/>
</dbReference>
<dbReference type="Gene3D" id="3.30.450.40">
    <property type="match status" value="1"/>
</dbReference>
<keyword evidence="4" id="KW-0812">Transmembrane</keyword>
<dbReference type="Gene3D" id="6.10.340.10">
    <property type="match status" value="1"/>
</dbReference>
<dbReference type="SUPFAM" id="SSF55073">
    <property type="entry name" value="Nucleotide cyclase"/>
    <property type="match status" value="1"/>
</dbReference>
<evidence type="ECO:0000259" key="5">
    <source>
        <dbReference type="PROSITE" id="PS50887"/>
    </source>
</evidence>
<keyword evidence="6" id="KW-0808">Transferase</keyword>
<dbReference type="Gene3D" id="3.30.70.270">
    <property type="match status" value="1"/>
</dbReference>
<comment type="catalytic activity">
    <reaction evidence="2">
        <text>2 GTP = 3',3'-c-di-GMP + 2 diphosphate</text>
        <dbReference type="Rhea" id="RHEA:24898"/>
        <dbReference type="ChEBI" id="CHEBI:33019"/>
        <dbReference type="ChEBI" id="CHEBI:37565"/>
        <dbReference type="ChEBI" id="CHEBI:58805"/>
        <dbReference type="EC" id="2.7.7.65"/>
    </reaction>
</comment>
<gene>
    <name evidence="6" type="ORF">SNR37_004112</name>
</gene>
<dbReference type="Pfam" id="PF01590">
    <property type="entry name" value="GAF"/>
    <property type="match status" value="1"/>
</dbReference>
<dbReference type="EC" id="2.7.7.65" evidence="1"/>
<reference evidence="7" key="1">
    <citation type="submission" date="2023-07" db="EMBL/GenBank/DDBJ databases">
        <title>Draft genome sequence of Agarivorans aestuarii strain ZMCS4, a CAZymes producing bacteria isolated from the marine brown algae Clodostephus spongiosus.</title>
        <authorList>
            <person name="Lorente B."/>
            <person name="Cabral C."/>
            <person name="Frias J."/>
            <person name="Faria J."/>
            <person name="Toubarro D."/>
        </authorList>
    </citation>
    <scope>NUCLEOTIDE SEQUENCE [LARGE SCALE GENOMIC DNA]</scope>
    <source>
        <strain evidence="7">ZMCS4</strain>
    </source>
</reference>
<dbReference type="CDD" id="cd06225">
    <property type="entry name" value="HAMP"/>
    <property type="match status" value="1"/>
</dbReference>
<keyword evidence="4" id="KW-1133">Transmembrane helix</keyword>
<keyword evidence="6" id="KW-0548">Nucleotidyltransferase</keyword>
<keyword evidence="3" id="KW-0175">Coiled coil</keyword>
<evidence type="ECO:0000313" key="7">
    <source>
        <dbReference type="Proteomes" id="UP001310248"/>
    </source>
</evidence>
<feature type="transmembrane region" description="Helical" evidence="4">
    <location>
        <begin position="142"/>
        <end position="164"/>
    </location>
</feature>
<evidence type="ECO:0000256" key="2">
    <source>
        <dbReference type="ARBA" id="ARBA00034247"/>
    </source>
</evidence>
<evidence type="ECO:0000256" key="3">
    <source>
        <dbReference type="SAM" id="Coils"/>
    </source>
</evidence>
<dbReference type="NCBIfam" id="TIGR00254">
    <property type="entry name" value="GGDEF"/>
    <property type="match status" value="1"/>
</dbReference>
<evidence type="ECO:0000256" key="4">
    <source>
        <dbReference type="SAM" id="Phobius"/>
    </source>
</evidence>
<dbReference type="InterPro" id="IPR043128">
    <property type="entry name" value="Rev_trsase/Diguanyl_cyclase"/>
</dbReference>
<dbReference type="RefSeq" id="WP_329775735.1">
    <property type="nucleotide sequence ID" value="NZ_JAYDYW010000009.1"/>
</dbReference>
<dbReference type="Pfam" id="PF00990">
    <property type="entry name" value="GGDEF"/>
    <property type="match status" value="1"/>
</dbReference>